<proteinExistence type="predicted"/>
<keyword evidence="1" id="KW-0812">Transmembrane</keyword>
<dbReference type="AlphaFoldDB" id="A0A1H8YPC4"/>
<feature type="transmembrane region" description="Helical" evidence="1">
    <location>
        <begin position="12"/>
        <end position="35"/>
    </location>
</feature>
<dbReference type="EMBL" id="FOEF01000036">
    <property type="protein sequence ID" value="SEP54064.1"/>
    <property type="molecule type" value="Genomic_DNA"/>
</dbReference>
<protein>
    <submittedName>
        <fullName evidence="2">Uncharacterized protein</fullName>
    </submittedName>
</protein>
<dbReference type="RefSeq" id="WP_091629120.1">
    <property type="nucleotide sequence ID" value="NZ_FOEF01000036.1"/>
</dbReference>
<evidence type="ECO:0000256" key="1">
    <source>
        <dbReference type="SAM" id="Phobius"/>
    </source>
</evidence>
<feature type="transmembrane region" description="Helical" evidence="1">
    <location>
        <begin position="55"/>
        <end position="76"/>
    </location>
</feature>
<keyword evidence="1" id="KW-1133">Transmembrane helix</keyword>
<evidence type="ECO:0000313" key="3">
    <source>
        <dbReference type="Proteomes" id="UP000198582"/>
    </source>
</evidence>
<reference evidence="3" key="1">
    <citation type="submission" date="2016-10" db="EMBL/GenBank/DDBJ databases">
        <authorList>
            <person name="Varghese N."/>
            <person name="Submissions S."/>
        </authorList>
    </citation>
    <scope>NUCLEOTIDE SEQUENCE [LARGE SCALE GENOMIC DNA]</scope>
    <source>
        <strain evidence="3">DSM 44993</strain>
    </source>
</reference>
<dbReference type="STRING" id="394193.SAMN04489732_13621"/>
<evidence type="ECO:0000313" key="2">
    <source>
        <dbReference type="EMBL" id="SEP54064.1"/>
    </source>
</evidence>
<gene>
    <name evidence="2" type="ORF">SAMN04489732_13621</name>
</gene>
<accession>A0A1H8YPC4</accession>
<organism evidence="2 3">
    <name type="scientific">Amycolatopsis saalfeldensis</name>
    <dbReference type="NCBI Taxonomy" id="394193"/>
    <lineage>
        <taxon>Bacteria</taxon>
        <taxon>Bacillati</taxon>
        <taxon>Actinomycetota</taxon>
        <taxon>Actinomycetes</taxon>
        <taxon>Pseudonocardiales</taxon>
        <taxon>Pseudonocardiaceae</taxon>
        <taxon>Amycolatopsis</taxon>
    </lineage>
</organism>
<dbReference type="Proteomes" id="UP000198582">
    <property type="component" value="Unassembled WGS sequence"/>
</dbReference>
<keyword evidence="1" id="KW-0472">Membrane</keyword>
<sequence>MSDRKDRDLLAVPWRSAELALALAGLALMLVAGVRTRWEQARASGDQGSESVEKAVIAAVCLAVAIGLVAAIKAVVVRYQGQLQ</sequence>
<name>A0A1H8YPC4_9PSEU</name>
<keyword evidence="3" id="KW-1185">Reference proteome</keyword>